<organism evidence="3 5">
    <name type="scientific">Xenorhabdus budapestensis</name>
    <dbReference type="NCBI Taxonomy" id="290110"/>
    <lineage>
        <taxon>Bacteria</taxon>
        <taxon>Pseudomonadati</taxon>
        <taxon>Pseudomonadota</taxon>
        <taxon>Gammaproteobacteria</taxon>
        <taxon>Enterobacterales</taxon>
        <taxon>Morganellaceae</taxon>
        <taxon>Xenorhabdus</taxon>
    </lineage>
</organism>
<proteinExistence type="predicted"/>
<reference evidence="4 6" key="2">
    <citation type="submission" date="2021-03" db="EMBL/GenBank/DDBJ databases">
        <title>Complete Genome Sequence Data of Xenorhabdus budapestensis strain C72, a Candidate Biological Control Agent, from China.</title>
        <authorList>
            <person name="LI B."/>
            <person name="WANG S."/>
            <person name="QIU D."/>
        </authorList>
    </citation>
    <scope>NUCLEOTIDE SEQUENCE [LARGE SCALE GENOMIC DNA]</scope>
    <source>
        <strain evidence="4 6">C-7-2</strain>
    </source>
</reference>
<dbReference type="EMBL" id="CP072455">
    <property type="protein sequence ID" value="QTL39095.1"/>
    <property type="molecule type" value="Genomic_DNA"/>
</dbReference>
<dbReference type="Pfam" id="PF08401">
    <property type="entry name" value="ArdcN"/>
    <property type="match status" value="1"/>
</dbReference>
<sequence>MKKKTNVDVEKDIYQQVTDKIISALEKGTLPWKRPWRSATKRFGDMLPTNAMTGNHYNGVNILLLWMSAEEMGTNINSWLTYRQAQQLGGQVRKGERSTLTVIYKSYEIQARDEDNDLLFDSEGQPLMKQCAMLKSNQLFNVIQCDGLPEHLLHEGGRIPEDRQEILSPRIRSEVSTMLNATGVKMTSLPQNRAYYGIIGDRIVMPLVEQFNTEADYWSTLLHEMVHSTGHASRLNREGITSITRKFGDPIYAFEELVAEMGSAFLCTHLEVFGEVNHESYIEHWLSILKKDKKALFRACKQAREASEYLLNLRTSHNAKVA</sequence>
<accession>A0A2D0IMH5</accession>
<dbReference type="Proteomes" id="UP000225833">
    <property type="component" value="Unassembled WGS sequence"/>
</dbReference>
<dbReference type="OrthoDB" id="9792687at2"/>
<evidence type="ECO:0000313" key="3">
    <source>
        <dbReference type="EMBL" id="PHM23018.1"/>
    </source>
</evidence>
<dbReference type="PIRSF" id="PIRSF037112">
    <property type="entry name" value="Antirestriction_ArdC"/>
    <property type="match status" value="1"/>
</dbReference>
<dbReference type="InterPro" id="IPR041459">
    <property type="entry name" value="MPTase-PolyVal"/>
</dbReference>
<keyword evidence="6" id="KW-1185">Reference proteome</keyword>
<feature type="domain" description="N-terminal" evidence="1">
    <location>
        <begin position="11"/>
        <end position="140"/>
    </location>
</feature>
<evidence type="ECO:0000313" key="5">
    <source>
        <dbReference type="Proteomes" id="UP000225833"/>
    </source>
</evidence>
<dbReference type="EMBL" id="NIBS01000047">
    <property type="protein sequence ID" value="PHM23018.1"/>
    <property type="molecule type" value="Genomic_DNA"/>
</dbReference>
<evidence type="ECO:0000313" key="4">
    <source>
        <dbReference type="EMBL" id="QTL39095.1"/>
    </source>
</evidence>
<dbReference type="Pfam" id="PF18818">
    <property type="entry name" value="MPTase-PolyVal"/>
    <property type="match status" value="1"/>
</dbReference>
<gene>
    <name evidence="4" type="ORF">HGO23_14725</name>
    <name evidence="3" type="ORF">Xbud_03687</name>
</gene>
<reference evidence="3 5" key="1">
    <citation type="journal article" date="2017" name="Nat. Microbiol.">
        <title>Natural product diversity associated with the nematode symbionts Photorhabdus and Xenorhabdus.</title>
        <authorList>
            <person name="Tobias N.J."/>
            <person name="Wolff H."/>
            <person name="Djahanschiri B."/>
            <person name="Grundmann F."/>
            <person name="Kronenwerth M."/>
            <person name="Shi Y.M."/>
            <person name="Simonyi S."/>
            <person name="Grun P."/>
            <person name="Shapiro-Ilan D."/>
            <person name="Pidot S.J."/>
            <person name="Stinear T.P."/>
            <person name="Ebersberger I."/>
            <person name="Bode H.B."/>
        </authorList>
    </citation>
    <scope>NUCLEOTIDE SEQUENCE [LARGE SCALE GENOMIC DNA]</scope>
    <source>
        <strain evidence="3 5">DSM 16342</strain>
    </source>
</reference>
<protein>
    <submittedName>
        <fullName evidence="3">Antirestriction protein</fullName>
    </submittedName>
    <submittedName>
        <fullName evidence="4">DUF1738 domain-containing protein</fullName>
    </submittedName>
</protein>
<dbReference type="RefSeq" id="WP_099137426.1">
    <property type="nucleotide sequence ID" value="NZ_CAWNNJ010000116.1"/>
</dbReference>
<name>A0A2D0IMH5_XENBU</name>
<evidence type="ECO:0000259" key="1">
    <source>
        <dbReference type="Pfam" id="PF08401"/>
    </source>
</evidence>
<evidence type="ECO:0000313" key="6">
    <source>
        <dbReference type="Proteomes" id="UP000665047"/>
    </source>
</evidence>
<evidence type="ECO:0000259" key="2">
    <source>
        <dbReference type="Pfam" id="PF18818"/>
    </source>
</evidence>
<feature type="domain" description="Polyvalent protein metallopeptidase" evidence="2">
    <location>
        <begin position="174"/>
        <end position="301"/>
    </location>
</feature>
<dbReference type="GO" id="GO:0003697">
    <property type="term" value="F:single-stranded DNA binding"/>
    <property type="evidence" value="ECO:0007669"/>
    <property type="project" value="InterPro"/>
</dbReference>
<dbReference type="InterPro" id="IPR013610">
    <property type="entry name" value="ArdC_N"/>
</dbReference>
<dbReference type="InterPro" id="IPR017113">
    <property type="entry name" value="Antirestriction_ArdC"/>
</dbReference>
<dbReference type="AlphaFoldDB" id="A0A2D0IMH5"/>
<dbReference type="Proteomes" id="UP000665047">
    <property type="component" value="Chromosome"/>
</dbReference>